<feature type="domain" description="CNP1-like uncharacterised" evidence="2">
    <location>
        <begin position="37"/>
        <end position="170"/>
    </location>
</feature>
<protein>
    <recommendedName>
        <fullName evidence="2">CNP1-like uncharacterized domain-containing protein</fullName>
    </recommendedName>
</protein>
<feature type="signal peptide" evidence="1">
    <location>
        <begin position="1"/>
        <end position="30"/>
    </location>
</feature>
<gene>
    <name evidence="3" type="ORF">J2X09_002234</name>
</gene>
<dbReference type="InterPro" id="IPR014861">
    <property type="entry name" value="CNP1-like_dom"/>
</dbReference>
<dbReference type="Proteomes" id="UP001265550">
    <property type="component" value="Unassembled WGS sequence"/>
</dbReference>
<evidence type="ECO:0000313" key="3">
    <source>
        <dbReference type="EMBL" id="MDR7094493.1"/>
    </source>
</evidence>
<feature type="chain" id="PRO_5046904201" description="CNP1-like uncharacterized domain-containing protein" evidence="1">
    <location>
        <begin position="31"/>
        <end position="177"/>
    </location>
</feature>
<evidence type="ECO:0000313" key="4">
    <source>
        <dbReference type="Proteomes" id="UP001265550"/>
    </source>
</evidence>
<organism evidence="3 4">
    <name type="scientific">Hydrogenophaga laconesensis</name>
    <dbReference type="NCBI Taxonomy" id="1805971"/>
    <lineage>
        <taxon>Bacteria</taxon>
        <taxon>Pseudomonadati</taxon>
        <taxon>Pseudomonadota</taxon>
        <taxon>Betaproteobacteria</taxon>
        <taxon>Burkholderiales</taxon>
        <taxon>Comamonadaceae</taxon>
        <taxon>Hydrogenophaga</taxon>
    </lineage>
</organism>
<keyword evidence="1" id="KW-0732">Signal</keyword>
<accession>A0ABU1VB07</accession>
<reference evidence="3 4" key="1">
    <citation type="submission" date="2023-07" db="EMBL/GenBank/DDBJ databases">
        <title>Sorghum-associated microbial communities from plants grown in Nebraska, USA.</title>
        <authorList>
            <person name="Schachtman D."/>
        </authorList>
    </citation>
    <scope>NUCLEOTIDE SEQUENCE [LARGE SCALE GENOMIC DNA]</scope>
    <source>
        <strain evidence="3 4">BE240</strain>
    </source>
</reference>
<evidence type="ECO:0000256" key="1">
    <source>
        <dbReference type="SAM" id="SignalP"/>
    </source>
</evidence>
<keyword evidence="4" id="KW-1185">Reference proteome</keyword>
<evidence type="ECO:0000259" key="2">
    <source>
        <dbReference type="Pfam" id="PF08750"/>
    </source>
</evidence>
<proteinExistence type="predicted"/>
<name>A0ABU1VB07_9BURK</name>
<dbReference type="EMBL" id="JAVDWE010000005">
    <property type="protein sequence ID" value="MDR7094493.1"/>
    <property type="molecule type" value="Genomic_DNA"/>
</dbReference>
<dbReference type="Pfam" id="PF08750">
    <property type="entry name" value="CNP1"/>
    <property type="match status" value="1"/>
</dbReference>
<comment type="caution">
    <text evidence="3">The sequence shown here is derived from an EMBL/GenBank/DDBJ whole genome shotgun (WGS) entry which is preliminary data.</text>
</comment>
<dbReference type="RefSeq" id="WP_204733490.1">
    <property type="nucleotide sequence ID" value="NZ_JAVDWE010000005.1"/>
</dbReference>
<sequence>MNLSYRCLPRRTVVAATMISLLCLSAAVQAQLKDPDAEPWQESAVTPPVNFSTDALQPFEVSQRAELSYGIDPKTLAVGEDGVVRYVMVARSSSGALNVLFQGVRCATAEVKTYGRWNNNASSWNTNSKEEWQPLSFSGSTRPAMMLARAGVCDGRTINGNPQKILHTIKYGRPDVR</sequence>